<dbReference type="SUPFAM" id="SSF53098">
    <property type="entry name" value="Ribonuclease H-like"/>
    <property type="match status" value="1"/>
</dbReference>
<dbReference type="GO" id="GO:0003676">
    <property type="term" value="F:nucleic acid binding"/>
    <property type="evidence" value="ECO:0007669"/>
    <property type="project" value="InterPro"/>
</dbReference>
<evidence type="ECO:0000256" key="1">
    <source>
        <dbReference type="ARBA" id="ARBA00004123"/>
    </source>
</evidence>
<evidence type="ECO:0000313" key="10">
    <source>
        <dbReference type="EMBL" id="RWS28704.1"/>
    </source>
</evidence>
<proteinExistence type="inferred from homology"/>
<evidence type="ECO:0000259" key="9">
    <source>
        <dbReference type="SMART" id="SM00479"/>
    </source>
</evidence>
<comment type="caution">
    <text evidence="10">The sequence shown here is derived from an EMBL/GenBank/DDBJ whole genome shotgun (WGS) entry which is preliminary data.</text>
</comment>
<keyword evidence="5" id="KW-0378">Hydrolase</keyword>
<dbReference type="EMBL" id="NCKV01001256">
    <property type="protein sequence ID" value="RWS28704.1"/>
    <property type="molecule type" value="Genomic_DNA"/>
</dbReference>
<keyword evidence="7" id="KW-0539">Nucleus</keyword>
<feature type="compositionally biased region" description="Basic residues" evidence="8">
    <location>
        <begin position="1"/>
        <end position="11"/>
    </location>
</feature>
<evidence type="ECO:0000256" key="2">
    <source>
        <dbReference type="ARBA" id="ARBA00010489"/>
    </source>
</evidence>
<dbReference type="GO" id="GO:0006364">
    <property type="term" value="P:rRNA processing"/>
    <property type="evidence" value="ECO:0007669"/>
    <property type="project" value="InterPro"/>
</dbReference>
<dbReference type="SMART" id="SM00479">
    <property type="entry name" value="EXOIII"/>
    <property type="match status" value="1"/>
</dbReference>
<organism evidence="10 11">
    <name type="scientific">Leptotrombidium deliense</name>
    <dbReference type="NCBI Taxonomy" id="299467"/>
    <lineage>
        <taxon>Eukaryota</taxon>
        <taxon>Metazoa</taxon>
        <taxon>Ecdysozoa</taxon>
        <taxon>Arthropoda</taxon>
        <taxon>Chelicerata</taxon>
        <taxon>Arachnida</taxon>
        <taxon>Acari</taxon>
        <taxon>Acariformes</taxon>
        <taxon>Trombidiformes</taxon>
        <taxon>Prostigmata</taxon>
        <taxon>Anystina</taxon>
        <taxon>Parasitengona</taxon>
        <taxon>Trombiculoidea</taxon>
        <taxon>Trombiculidae</taxon>
        <taxon>Leptotrombidium</taxon>
    </lineage>
</organism>
<dbReference type="AlphaFoldDB" id="A0A443SME7"/>
<evidence type="ECO:0000256" key="5">
    <source>
        <dbReference type="ARBA" id="ARBA00022801"/>
    </source>
</evidence>
<evidence type="ECO:0000313" key="11">
    <source>
        <dbReference type="Proteomes" id="UP000288716"/>
    </source>
</evidence>
<comment type="similarity">
    <text evidence="2">Belongs to the REXO4 family.</text>
</comment>
<dbReference type="STRING" id="299467.A0A443SME7"/>
<evidence type="ECO:0000256" key="7">
    <source>
        <dbReference type="ARBA" id="ARBA00023242"/>
    </source>
</evidence>
<dbReference type="InterPro" id="IPR012337">
    <property type="entry name" value="RNaseH-like_sf"/>
</dbReference>
<dbReference type="InterPro" id="IPR013520">
    <property type="entry name" value="Ribonucl_H"/>
</dbReference>
<keyword evidence="6 10" id="KW-0269">Exonuclease</keyword>
<evidence type="ECO:0000256" key="3">
    <source>
        <dbReference type="ARBA" id="ARBA00016937"/>
    </source>
</evidence>
<feature type="compositionally biased region" description="Basic and acidic residues" evidence="8">
    <location>
        <begin position="12"/>
        <end position="34"/>
    </location>
</feature>
<feature type="region of interest" description="Disordered" evidence="8">
    <location>
        <begin position="1"/>
        <end position="34"/>
    </location>
</feature>
<evidence type="ECO:0000256" key="4">
    <source>
        <dbReference type="ARBA" id="ARBA00022722"/>
    </source>
</evidence>
<dbReference type="InterPro" id="IPR036397">
    <property type="entry name" value="RNaseH_sf"/>
</dbReference>
<dbReference type="Pfam" id="PF00929">
    <property type="entry name" value="RNase_T"/>
    <property type="match status" value="1"/>
</dbReference>
<dbReference type="InterPro" id="IPR037431">
    <property type="entry name" value="REX4_DEDDh_dom"/>
</dbReference>
<keyword evidence="4" id="KW-0540">Nuclease</keyword>
<gene>
    <name evidence="10" type="ORF">B4U80_06859</name>
</gene>
<reference evidence="10 11" key="1">
    <citation type="journal article" date="2018" name="Gigascience">
        <title>Genomes of trombidid mites reveal novel predicted allergens and laterally-transferred genes associated with secondary metabolism.</title>
        <authorList>
            <person name="Dong X."/>
            <person name="Chaisiri K."/>
            <person name="Xia D."/>
            <person name="Armstrong S.D."/>
            <person name="Fang Y."/>
            <person name="Donnelly M.J."/>
            <person name="Kadowaki T."/>
            <person name="McGarry J.W."/>
            <person name="Darby A.C."/>
            <person name="Makepeace B.L."/>
        </authorList>
    </citation>
    <scope>NUCLEOTIDE SEQUENCE [LARGE SCALE GENOMIC DNA]</scope>
    <source>
        <strain evidence="10">UoL-UT</strain>
    </source>
</reference>
<accession>A0A443SME7</accession>
<dbReference type="VEuPathDB" id="VectorBase:LDEU003335"/>
<keyword evidence="11" id="KW-1185">Reference proteome</keyword>
<dbReference type="PANTHER" id="PTHR12801:SF158">
    <property type="entry name" value="RNA EXONUCLEASE 4"/>
    <property type="match status" value="1"/>
</dbReference>
<dbReference type="InterPro" id="IPR047021">
    <property type="entry name" value="REXO1/3/4-like"/>
</dbReference>
<comment type="subcellular location">
    <subcellularLocation>
        <location evidence="1">Nucleus</location>
    </subcellularLocation>
</comment>
<dbReference type="Proteomes" id="UP000288716">
    <property type="component" value="Unassembled WGS sequence"/>
</dbReference>
<protein>
    <recommendedName>
        <fullName evidence="3">RNA exonuclease 4</fullName>
    </recommendedName>
</protein>
<dbReference type="FunFam" id="3.30.420.10:FF:000007">
    <property type="entry name" value="Interferon-stimulated exonuclease gene 20"/>
    <property type="match status" value="1"/>
</dbReference>
<dbReference type="Gene3D" id="3.30.420.10">
    <property type="entry name" value="Ribonuclease H-like superfamily/Ribonuclease H"/>
    <property type="match status" value="1"/>
</dbReference>
<feature type="domain" description="Exonuclease" evidence="9">
    <location>
        <begin position="105"/>
        <end position="264"/>
    </location>
</feature>
<evidence type="ECO:0000256" key="8">
    <source>
        <dbReference type="SAM" id="MobiDB-lite"/>
    </source>
</evidence>
<dbReference type="PANTHER" id="PTHR12801">
    <property type="entry name" value="RNA EXONUCLEASE REXO1 / RECO3 FAMILY MEMBER-RELATED"/>
    <property type="match status" value="1"/>
</dbReference>
<dbReference type="CDD" id="cd06144">
    <property type="entry name" value="REX4_like"/>
    <property type="match status" value="1"/>
</dbReference>
<sequence length="282" mass="32285">MSEQRKKRKNKVPSEPEPKKKIKSETKYPVSDREVSSNWKNLCSALNIKSRPKKAKQSNETNESEKIWFEIDGKTLREDFGKKKIVETNKEEHLVKEKSFTGLTRAVSMDCEMVGVGKDGEQSILARASIVNHFGHCIYDKYVKPTEKVTNYRTSVSGIRPHHLKDGEDFKTVQKEVFEIIKGRILVGHAIKHDLQVLFLDHPRKDIRDTSRYFKHISGGKTPSLRRLSEQLLGVGIQSGEHDSVEDARVAMRLYTMHRKAWESSVKSKKVKAKVKKTNDGA</sequence>
<evidence type="ECO:0000256" key="6">
    <source>
        <dbReference type="ARBA" id="ARBA00022839"/>
    </source>
</evidence>
<name>A0A443SME7_9ACAR</name>
<dbReference type="GO" id="GO:0005634">
    <property type="term" value="C:nucleus"/>
    <property type="evidence" value="ECO:0007669"/>
    <property type="project" value="UniProtKB-SubCell"/>
</dbReference>
<dbReference type="GO" id="GO:0008408">
    <property type="term" value="F:3'-5' exonuclease activity"/>
    <property type="evidence" value="ECO:0007669"/>
    <property type="project" value="InterPro"/>
</dbReference>
<dbReference type="OrthoDB" id="8191639at2759"/>